<gene>
    <name evidence="2" type="ORF">NTEN_LOCUS23455</name>
</gene>
<evidence type="ECO:0000313" key="3">
    <source>
        <dbReference type="Proteomes" id="UP000479000"/>
    </source>
</evidence>
<keyword evidence="3" id="KW-1185">Reference proteome</keyword>
<feature type="compositionally biased region" description="Basic residues" evidence="1">
    <location>
        <begin position="84"/>
        <end position="101"/>
    </location>
</feature>
<dbReference type="Proteomes" id="UP000479000">
    <property type="component" value="Unassembled WGS sequence"/>
</dbReference>
<feature type="region of interest" description="Disordered" evidence="1">
    <location>
        <begin position="80"/>
        <end position="101"/>
    </location>
</feature>
<name>A0A6H5HS65_9HEMI</name>
<organism evidence="2 3">
    <name type="scientific">Nesidiocoris tenuis</name>
    <dbReference type="NCBI Taxonomy" id="355587"/>
    <lineage>
        <taxon>Eukaryota</taxon>
        <taxon>Metazoa</taxon>
        <taxon>Ecdysozoa</taxon>
        <taxon>Arthropoda</taxon>
        <taxon>Hexapoda</taxon>
        <taxon>Insecta</taxon>
        <taxon>Pterygota</taxon>
        <taxon>Neoptera</taxon>
        <taxon>Paraneoptera</taxon>
        <taxon>Hemiptera</taxon>
        <taxon>Heteroptera</taxon>
        <taxon>Panheteroptera</taxon>
        <taxon>Cimicomorpha</taxon>
        <taxon>Miridae</taxon>
        <taxon>Dicyphina</taxon>
        <taxon>Nesidiocoris</taxon>
    </lineage>
</organism>
<protein>
    <submittedName>
        <fullName evidence="2">Uncharacterized protein</fullName>
    </submittedName>
</protein>
<sequence>MFCMPNAVNSSCRCTAKNDVMSGSTEAADSDVTCCGSDGTRFRTIESGRCSCTLNGQPVTTSLEHSSSLLASSELASFAEEARHSRRESGRRKSSRPRGAV</sequence>
<proteinExistence type="predicted"/>
<dbReference type="EMBL" id="CADCXU010034544">
    <property type="protein sequence ID" value="CAB0019785.1"/>
    <property type="molecule type" value="Genomic_DNA"/>
</dbReference>
<evidence type="ECO:0000313" key="2">
    <source>
        <dbReference type="EMBL" id="CAB0019785.1"/>
    </source>
</evidence>
<reference evidence="2 3" key="1">
    <citation type="submission" date="2020-02" db="EMBL/GenBank/DDBJ databases">
        <authorList>
            <person name="Ferguson B K."/>
        </authorList>
    </citation>
    <scope>NUCLEOTIDE SEQUENCE [LARGE SCALE GENOMIC DNA]</scope>
</reference>
<evidence type="ECO:0000256" key="1">
    <source>
        <dbReference type="SAM" id="MobiDB-lite"/>
    </source>
</evidence>
<dbReference type="AlphaFoldDB" id="A0A6H5HS65"/>
<accession>A0A6H5HS65</accession>